<feature type="compositionally biased region" description="Polar residues" evidence="3">
    <location>
        <begin position="125"/>
        <end position="137"/>
    </location>
</feature>
<dbReference type="InterPro" id="IPR001487">
    <property type="entry name" value="Bromodomain"/>
</dbReference>
<feature type="compositionally biased region" description="Basic and acidic residues" evidence="3">
    <location>
        <begin position="104"/>
        <end position="121"/>
    </location>
</feature>
<dbReference type="SUPFAM" id="SSF47370">
    <property type="entry name" value="Bromodomain"/>
    <property type="match status" value="1"/>
</dbReference>
<keyword evidence="6" id="KW-1185">Reference proteome</keyword>
<protein>
    <recommendedName>
        <fullName evidence="4">Bromo domain-containing protein</fullName>
    </recommendedName>
</protein>
<feature type="non-terminal residue" evidence="5">
    <location>
        <position position="520"/>
    </location>
</feature>
<dbReference type="AlphaFoldDB" id="A0A9P8FIY3"/>
<dbReference type="Proteomes" id="UP000729357">
    <property type="component" value="Unassembled WGS sequence"/>
</dbReference>
<dbReference type="Pfam" id="PF00439">
    <property type="entry name" value="Bromodomain"/>
    <property type="match status" value="1"/>
</dbReference>
<evidence type="ECO:0000259" key="4">
    <source>
        <dbReference type="PROSITE" id="PS50014"/>
    </source>
</evidence>
<organism evidence="5 6">
    <name type="scientific">Aureobasidium melanogenum</name>
    <name type="common">Aureobasidium pullulans var. melanogenum</name>
    <dbReference type="NCBI Taxonomy" id="46634"/>
    <lineage>
        <taxon>Eukaryota</taxon>
        <taxon>Fungi</taxon>
        <taxon>Dikarya</taxon>
        <taxon>Ascomycota</taxon>
        <taxon>Pezizomycotina</taxon>
        <taxon>Dothideomycetes</taxon>
        <taxon>Dothideomycetidae</taxon>
        <taxon>Dothideales</taxon>
        <taxon>Saccotheciaceae</taxon>
        <taxon>Aureobasidium</taxon>
    </lineage>
</organism>
<evidence type="ECO:0000313" key="5">
    <source>
        <dbReference type="EMBL" id="KAG9973756.1"/>
    </source>
</evidence>
<feature type="region of interest" description="Disordered" evidence="3">
    <location>
        <begin position="297"/>
        <end position="337"/>
    </location>
</feature>
<dbReference type="GO" id="GO:0006325">
    <property type="term" value="P:chromatin organization"/>
    <property type="evidence" value="ECO:0007669"/>
    <property type="project" value="UniProtKB-ARBA"/>
</dbReference>
<dbReference type="EMBL" id="JAHFXS010002138">
    <property type="protein sequence ID" value="KAG9973756.1"/>
    <property type="molecule type" value="Genomic_DNA"/>
</dbReference>
<accession>A0A9P8FIY3</accession>
<reference evidence="5" key="1">
    <citation type="journal article" date="2021" name="J Fungi (Basel)">
        <title>Virulence traits and population genomics of the black yeast Aureobasidium melanogenum.</title>
        <authorList>
            <person name="Cernosa A."/>
            <person name="Sun X."/>
            <person name="Gostincar C."/>
            <person name="Fang C."/>
            <person name="Gunde-Cimerman N."/>
            <person name="Song Z."/>
        </authorList>
    </citation>
    <scope>NUCLEOTIDE SEQUENCE</scope>
    <source>
        <strain evidence="5">EXF-9298</strain>
    </source>
</reference>
<evidence type="ECO:0000313" key="6">
    <source>
        <dbReference type="Proteomes" id="UP000729357"/>
    </source>
</evidence>
<evidence type="ECO:0000256" key="2">
    <source>
        <dbReference type="PROSITE-ProRule" id="PRU00035"/>
    </source>
</evidence>
<name>A0A9P8FIY3_AURME</name>
<dbReference type="PROSITE" id="PS50014">
    <property type="entry name" value="BROMODOMAIN_2"/>
    <property type="match status" value="1"/>
</dbReference>
<gene>
    <name evidence="5" type="ORF">KCU98_g12429</name>
</gene>
<reference evidence="5" key="2">
    <citation type="submission" date="2021-08" db="EMBL/GenBank/DDBJ databases">
        <authorList>
            <person name="Gostincar C."/>
            <person name="Sun X."/>
            <person name="Song Z."/>
            <person name="Gunde-Cimerman N."/>
        </authorList>
    </citation>
    <scope>NUCLEOTIDE SEQUENCE</scope>
    <source>
        <strain evidence="5">EXF-9298</strain>
    </source>
</reference>
<keyword evidence="1 2" id="KW-0103">Bromodomain</keyword>
<dbReference type="Gene3D" id="1.20.920.10">
    <property type="entry name" value="Bromodomain-like"/>
    <property type="match status" value="1"/>
</dbReference>
<feature type="domain" description="Bromo" evidence="4">
    <location>
        <begin position="137"/>
        <end position="208"/>
    </location>
</feature>
<feature type="region of interest" description="Disordered" evidence="3">
    <location>
        <begin position="104"/>
        <end position="137"/>
    </location>
</feature>
<comment type="caution">
    <text evidence="5">The sequence shown here is derived from an EMBL/GenBank/DDBJ whole genome shotgun (WGS) entry which is preliminary data.</text>
</comment>
<dbReference type="InterPro" id="IPR036427">
    <property type="entry name" value="Bromodomain-like_sf"/>
</dbReference>
<evidence type="ECO:0000256" key="3">
    <source>
        <dbReference type="SAM" id="MobiDB-lite"/>
    </source>
</evidence>
<proteinExistence type="predicted"/>
<evidence type="ECO:0000256" key="1">
    <source>
        <dbReference type="ARBA" id="ARBA00023117"/>
    </source>
</evidence>
<sequence>MGHKTLLPAKTLYPRSMMRPEEVSNIVTFSSEQKVTYTQILTNQWEELEHSLYGSETSNITIKKIEAKSQGIRRLANLPEPEVKAKSQSTQGVHTTKTSYPEYRNHEMSSRKRARRVELDVRSAAPQSSTKRAKTTTADTPVKTFLTDLNSFWDVASESDTIKKPMQLSTIKAILEAGRYSSVTDLCTDFKIMITDVHLVCGESGPMSTAARRLFRSFCERMSNCPTGPGGKSVRDCGREAIKLMESQITNATTKVTKPPSEETEVIDIASDTDELEETTIPFDTASFINTSSYRDDYESEDDFSGAEVNVQSSTQDESAPGMRIAKTPEPDDLDDETRQLQKEIEERQQKLANMAEKKKLLAEIRDLDAEKAGLDDKIPELKKQLEQISSKVQDCRNMIVANHNDKKKTFDAIDWHDGERVRLHQESERLERESERLRQESQKCRQRIEIHKQEVEKLGLVESGYRQRHNALLAEEQQAKEQSRQILQNEDQLKERRDQLEDQRAFAKKKLDALSNGKA</sequence>